<organism evidence="2">
    <name type="scientific">mine drainage metagenome</name>
    <dbReference type="NCBI Taxonomy" id="410659"/>
    <lineage>
        <taxon>unclassified sequences</taxon>
        <taxon>metagenomes</taxon>
        <taxon>ecological metagenomes</taxon>
    </lineage>
</organism>
<dbReference type="InterPro" id="IPR017900">
    <property type="entry name" value="4Fe4S_Fe_S_CS"/>
</dbReference>
<name>A0A1J5RTQ5_9ZZZZ</name>
<evidence type="ECO:0000259" key="1">
    <source>
        <dbReference type="PROSITE" id="PS51379"/>
    </source>
</evidence>
<dbReference type="PROSITE" id="PS51379">
    <property type="entry name" value="4FE4S_FER_2"/>
    <property type="match status" value="1"/>
</dbReference>
<sequence>MVTRRQFLRGILSERKPEAAASDAHAEPWLLVARISESCLAHGGTVCRVCADVCVPAAIRFRPRLGASAVPEVDVQKCSGCGVCVVPCPAQAITLVHPDAAPR</sequence>
<reference evidence="2" key="1">
    <citation type="submission" date="2016-10" db="EMBL/GenBank/DDBJ databases">
        <title>Sequence of Gallionella enrichment culture.</title>
        <authorList>
            <person name="Poehlein A."/>
            <person name="Muehling M."/>
            <person name="Daniel R."/>
        </authorList>
    </citation>
    <scope>NUCLEOTIDE SEQUENCE</scope>
</reference>
<dbReference type="EMBL" id="MLJW01000111">
    <property type="protein sequence ID" value="OIQ99074.1"/>
    <property type="molecule type" value="Genomic_DNA"/>
</dbReference>
<dbReference type="InterPro" id="IPR017896">
    <property type="entry name" value="4Fe4S_Fe-S-bd"/>
</dbReference>
<accession>A0A1J5RTQ5</accession>
<evidence type="ECO:0000313" key="2">
    <source>
        <dbReference type="EMBL" id="OIQ99074.1"/>
    </source>
</evidence>
<proteinExistence type="predicted"/>
<dbReference type="Gene3D" id="3.30.70.20">
    <property type="match status" value="1"/>
</dbReference>
<protein>
    <submittedName>
        <fullName evidence="2">Electron transport complex subunit RsxB</fullName>
    </submittedName>
</protein>
<gene>
    <name evidence="2" type="primary">rsxB_13</name>
    <name evidence="2" type="ORF">GALL_189880</name>
</gene>
<dbReference type="Pfam" id="PF12838">
    <property type="entry name" value="Fer4_7"/>
    <property type="match status" value="1"/>
</dbReference>
<comment type="caution">
    <text evidence="2">The sequence shown here is derived from an EMBL/GenBank/DDBJ whole genome shotgun (WGS) entry which is preliminary data.</text>
</comment>
<dbReference type="PROSITE" id="PS00198">
    <property type="entry name" value="4FE4S_FER_1"/>
    <property type="match status" value="1"/>
</dbReference>
<dbReference type="AlphaFoldDB" id="A0A1J5RTQ5"/>
<dbReference type="SUPFAM" id="SSF54862">
    <property type="entry name" value="4Fe-4S ferredoxins"/>
    <property type="match status" value="1"/>
</dbReference>
<feature type="domain" description="4Fe-4S ferredoxin-type" evidence="1">
    <location>
        <begin position="69"/>
        <end position="98"/>
    </location>
</feature>